<dbReference type="RefSeq" id="WP_338891364.1">
    <property type="nucleotide sequence ID" value="NZ_CP147846.1"/>
</dbReference>
<protein>
    <recommendedName>
        <fullName evidence="3">Cupin domain-containing protein</fullName>
    </recommendedName>
</protein>
<dbReference type="InterPro" id="IPR014710">
    <property type="entry name" value="RmlC-like_jellyroll"/>
</dbReference>
<organism evidence="1 2">
    <name type="scientific">Rhodococcus sovatensis</name>
    <dbReference type="NCBI Taxonomy" id="1805840"/>
    <lineage>
        <taxon>Bacteria</taxon>
        <taxon>Bacillati</taxon>
        <taxon>Actinomycetota</taxon>
        <taxon>Actinomycetes</taxon>
        <taxon>Mycobacteriales</taxon>
        <taxon>Nocardiaceae</taxon>
        <taxon>Rhodococcus</taxon>
    </lineage>
</organism>
<dbReference type="Proteomes" id="UP001432000">
    <property type="component" value="Chromosome"/>
</dbReference>
<keyword evidence="2" id="KW-1185">Reference proteome</keyword>
<sequence length="296" mass="32949">MTNYQLPKQSADGKLSPEQTKWFVIKQLRRGDQDHFRGKRIMTTTEPPAIAPGLAVLDITDSDISALTGLLRTGVRVGNEHEERDLHLSEMIMKPWGCEYRAYVDDFIDVWQLTINAGHATSMHAHPRKVTYLICLAGQGITHKLSGDTAVRSGTILKIGKGVFHSTESLGPDPLILVEVETPRNKYDLVRLKDGYKRAGTGYEQLSEAMTAKPKKLKYMPNASMCSLSPCGKFGFTICSGMDIHYRRHSAGDFLIPLCISGIVRGDVDILTSDPADTRPPKLDTYYLSITRIIKK</sequence>
<evidence type="ECO:0000313" key="1">
    <source>
        <dbReference type="EMBL" id="WXG70154.1"/>
    </source>
</evidence>
<dbReference type="Gene3D" id="2.60.120.10">
    <property type="entry name" value="Jelly Rolls"/>
    <property type="match status" value="1"/>
</dbReference>
<gene>
    <name evidence="1" type="ORF">WDS16_06440</name>
</gene>
<dbReference type="SUPFAM" id="SSF51182">
    <property type="entry name" value="RmlC-like cupins"/>
    <property type="match status" value="1"/>
</dbReference>
<name>A0ABZ2PMB0_9NOCA</name>
<proteinExistence type="predicted"/>
<dbReference type="InterPro" id="IPR011051">
    <property type="entry name" value="RmlC_Cupin_sf"/>
</dbReference>
<accession>A0ABZ2PMB0</accession>
<evidence type="ECO:0008006" key="3">
    <source>
        <dbReference type="Google" id="ProtNLM"/>
    </source>
</evidence>
<reference evidence="1 2" key="1">
    <citation type="submission" date="2024-03" db="EMBL/GenBank/DDBJ databases">
        <title>Natural products discovery in diverse microorganisms through a two-stage MS feature dereplication strategy.</title>
        <authorList>
            <person name="Zhang R."/>
        </authorList>
    </citation>
    <scope>NUCLEOTIDE SEQUENCE [LARGE SCALE GENOMIC DNA]</scope>
    <source>
        <strain evidence="1 2">18930</strain>
    </source>
</reference>
<dbReference type="EMBL" id="CP147846">
    <property type="protein sequence ID" value="WXG70154.1"/>
    <property type="molecule type" value="Genomic_DNA"/>
</dbReference>
<evidence type="ECO:0000313" key="2">
    <source>
        <dbReference type="Proteomes" id="UP001432000"/>
    </source>
</evidence>